<dbReference type="RefSeq" id="WP_067546946.1">
    <property type="nucleotide sequence ID" value="NZ_CP012836.1"/>
</dbReference>
<keyword evidence="1" id="KW-0812">Transmembrane</keyword>
<keyword evidence="1" id="KW-1133">Transmembrane helix</keyword>
<dbReference type="STRING" id="1727163.AO498_10240"/>
<feature type="transmembrane region" description="Helical" evidence="1">
    <location>
        <begin position="120"/>
        <end position="138"/>
    </location>
</feature>
<name>A0A142ENV2_9BACT</name>
<evidence type="ECO:0000313" key="3">
    <source>
        <dbReference type="Proteomes" id="UP000073816"/>
    </source>
</evidence>
<dbReference type="PATRIC" id="fig|1727163.4.peg.2141"/>
<keyword evidence="3" id="KW-1185">Reference proteome</keyword>
<organism evidence="2 3">
    <name type="scientific">Algoriphagus sanaruensis</name>
    <dbReference type="NCBI Taxonomy" id="1727163"/>
    <lineage>
        <taxon>Bacteria</taxon>
        <taxon>Pseudomonadati</taxon>
        <taxon>Bacteroidota</taxon>
        <taxon>Cytophagia</taxon>
        <taxon>Cytophagales</taxon>
        <taxon>Cyclobacteriaceae</taxon>
        <taxon>Algoriphagus</taxon>
    </lineage>
</organism>
<gene>
    <name evidence="2" type="ORF">AO498_10240</name>
</gene>
<evidence type="ECO:0000313" key="2">
    <source>
        <dbReference type="EMBL" id="AMQ56807.1"/>
    </source>
</evidence>
<reference evidence="3" key="1">
    <citation type="submission" date="2015-09" db="EMBL/GenBank/DDBJ databases">
        <title>Complete sequence of Algoriphagus sp. M8-2.</title>
        <authorList>
            <person name="Shintani M."/>
        </authorList>
    </citation>
    <scope>NUCLEOTIDE SEQUENCE [LARGE SCALE GENOMIC DNA]</scope>
    <source>
        <strain evidence="3">M8-2</strain>
    </source>
</reference>
<dbReference type="OrthoDB" id="894278at2"/>
<protein>
    <submittedName>
        <fullName evidence="2">Uncharacterized protein</fullName>
    </submittedName>
</protein>
<dbReference type="AlphaFoldDB" id="A0A142ENV2"/>
<dbReference type="EMBL" id="CP012836">
    <property type="protein sequence ID" value="AMQ56807.1"/>
    <property type="molecule type" value="Genomic_DNA"/>
</dbReference>
<dbReference type="Proteomes" id="UP000073816">
    <property type="component" value="Chromosome"/>
</dbReference>
<accession>A0A142ENV2</accession>
<reference evidence="2 3" key="2">
    <citation type="journal article" date="2016" name="Genome Announc.">
        <title>Complete Genome Sequence of Algoriphagus sp. Strain M8-2, Isolated from a Brackish Lake.</title>
        <authorList>
            <person name="Muraguchi Y."/>
            <person name="Kushimoto K."/>
            <person name="Ohtsubo Y."/>
            <person name="Suzuki T."/>
            <person name="Dohra H."/>
            <person name="Kimbara K."/>
            <person name="Shintani M."/>
        </authorList>
    </citation>
    <scope>NUCLEOTIDE SEQUENCE [LARGE SCALE GENOMIC DNA]</scope>
    <source>
        <strain evidence="2 3">M8-2</strain>
    </source>
</reference>
<dbReference type="KEGG" id="alm:AO498_10240"/>
<feature type="transmembrane region" description="Helical" evidence="1">
    <location>
        <begin position="12"/>
        <end position="32"/>
    </location>
</feature>
<evidence type="ECO:0000256" key="1">
    <source>
        <dbReference type="SAM" id="Phobius"/>
    </source>
</evidence>
<feature type="transmembrane region" description="Helical" evidence="1">
    <location>
        <begin position="94"/>
        <end position="114"/>
    </location>
</feature>
<proteinExistence type="predicted"/>
<sequence length="148" mass="17560">MLTNILLPTRFLKIGWFVLIPFGILLFATNYFDFSFAFLDFPLPVGGFFQFLDQNFTNELALLGVFIGLFFVSFSKQKEEDEFIQKLRLESLLIAFYIHTFILILGTLLFYGLVYLEFMGYNMFTLQIIFILRFQWVLNRERKSLQIV</sequence>
<keyword evidence="1" id="KW-0472">Membrane</keyword>
<feature type="transmembrane region" description="Helical" evidence="1">
    <location>
        <begin position="56"/>
        <end position="74"/>
    </location>
</feature>